<organism evidence="9 10">
    <name type="scientific">Vanessa tameamea</name>
    <name type="common">Kamehameha butterfly</name>
    <dbReference type="NCBI Taxonomy" id="334116"/>
    <lineage>
        <taxon>Eukaryota</taxon>
        <taxon>Metazoa</taxon>
        <taxon>Ecdysozoa</taxon>
        <taxon>Arthropoda</taxon>
        <taxon>Hexapoda</taxon>
        <taxon>Insecta</taxon>
        <taxon>Pterygota</taxon>
        <taxon>Neoptera</taxon>
        <taxon>Endopterygota</taxon>
        <taxon>Lepidoptera</taxon>
        <taxon>Glossata</taxon>
        <taxon>Ditrysia</taxon>
        <taxon>Papilionoidea</taxon>
        <taxon>Nymphalidae</taxon>
        <taxon>Nymphalinae</taxon>
        <taxon>Vanessa</taxon>
    </lineage>
</organism>
<dbReference type="PANTHER" id="PTHR24043">
    <property type="entry name" value="SCAVENGER RECEPTOR CLASS F"/>
    <property type="match status" value="1"/>
</dbReference>
<comment type="caution">
    <text evidence="4">Lacks conserved residue(s) required for the propagation of feature annotation.</text>
</comment>
<feature type="compositionally biased region" description="Low complexity" evidence="5">
    <location>
        <begin position="315"/>
        <end position="372"/>
    </location>
</feature>
<keyword evidence="9" id="KW-1185">Reference proteome</keyword>
<feature type="region of interest" description="Disordered" evidence="5">
    <location>
        <begin position="212"/>
        <end position="236"/>
    </location>
</feature>
<feature type="transmembrane region" description="Helical" evidence="6">
    <location>
        <begin position="422"/>
        <end position="446"/>
    </location>
</feature>
<feature type="region of interest" description="Disordered" evidence="5">
    <location>
        <begin position="315"/>
        <end position="386"/>
    </location>
</feature>
<reference evidence="10" key="1">
    <citation type="submission" date="2025-08" db="UniProtKB">
        <authorList>
            <consortium name="RefSeq"/>
        </authorList>
    </citation>
    <scope>IDENTIFICATION</scope>
    <source>
        <tissue evidence="10">Whole body</tissue>
    </source>
</reference>
<evidence type="ECO:0000256" key="6">
    <source>
        <dbReference type="SAM" id="Phobius"/>
    </source>
</evidence>
<keyword evidence="6" id="KW-1133">Transmembrane helix</keyword>
<evidence type="ECO:0000256" key="4">
    <source>
        <dbReference type="PROSITE-ProRule" id="PRU00076"/>
    </source>
</evidence>
<keyword evidence="6" id="KW-0472">Membrane</keyword>
<evidence type="ECO:0000313" key="9">
    <source>
        <dbReference type="Proteomes" id="UP001652626"/>
    </source>
</evidence>
<gene>
    <name evidence="10" type="primary">Nima</name>
</gene>
<dbReference type="GeneID" id="113395734"/>
<dbReference type="PROSITE" id="PS51041">
    <property type="entry name" value="EMI"/>
    <property type="match status" value="1"/>
</dbReference>
<dbReference type="PROSITE" id="PS01186">
    <property type="entry name" value="EGF_2"/>
    <property type="match status" value="1"/>
</dbReference>
<proteinExistence type="predicted"/>
<evidence type="ECO:0000256" key="1">
    <source>
        <dbReference type="ARBA" id="ARBA00022536"/>
    </source>
</evidence>
<feature type="disulfide bond" evidence="4">
    <location>
        <begin position="154"/>
        <end position="163"/>
    </location>
</feature>
<dbReference type="InterPro" id="IPR011489">
    <property type="entry name" value="EMI_domain"/>
</dbReference>
<keyword evidence="1 4" id="KW-0245">EGF-like domain</keyword>
<dbReference type="Pfam" id="PF07546">
    <property type="entry name" value="EMI"/>
    <property type="match status" value="1"/>
</dbReference>
<evidence type="ECO:0000259" key="8">
    <source>
        <dbReference type="PROSITE" id="PS51041"/>
    </source>
</evidence>
<evidence type="ECO:0000256" key="3">
    <source>
        <dbReference type="ARBA" id="ARBA00023157"/>
    </source>
</evidence>
<evidence type="ECO:0000313" key="10">
    <source>
        <dbReference type="RefSeq" id="XP_064071502.1"/>
    </source>
</evidence>
<protein>
    <submittedName>
        <fullName evidence="10">Uncharacterized protein Nima isoform X3</fullName>
    </submittedName>
</protein>
<keyword evidence="3 4" id="KW-1015">Disulfide bond</keyword>
<name>A0ABM4AJN4_VANTA</name>
<evidence type="ECO:0000256" key="2">
    <source>
        <dbReference type="ARBA" id="ARBA00022729"/>
    </source>
</evidence>
<accession>A0ABM4AJN4</accession>
<feature type="domain" description="EMI" evidence="8">
    <location>
        <begin position="34"/>
        <end position="109"/>
    </location>
</feature>
<dbReference type="PROSITE" id="PS50026">
    <property type="entry name" value="EGF_3"/>
    <property type="match status" value="1"/>
</dbReference>
<keyword evidence="2" id="KW-0732">Signal</keyword>
<dbReference type="PANTHER" id="PTHR24043:SF8">
    <property type="entry name" value="EGF-LIKE DOMAIN-CONTAINING PROTEIN"/>
    <property type="match status" value="1"/>
</dbReference>
<evidence type="ECO:0000256" key="5">
    <source>
        <dbReference type="SAM" id="MobiDB-lite"/>
    </source>
</evidence>
<keyword evidence="6" id="KW-0812">Transmembrane</keyword>
<dbReference type="InterPro" id="IPR000742">
    <property type="entry name" value="EGF"/>
</dbReference>
<dbReference type="RefSeq" id="XP_064071502.1">
    <property type="nucleotide sequence ID" value="XM_064215432.1"/>
</dbReference>
<dbReference type="InterPro" id="IPR042635">
    <property type="entry name" value="MEGF10/SREC1/2-like"/>
</dbReference>
<evidence type="ECO:0000259" key="7">
    <source>
        <dbReference type="PROSITE" id="PS50026"/>
    </source>
</evidence>
<dbReference type="PROSITE" id="PS00022">
    <property type="entry name" value="EGF_1"/>
    <property type="match status" value="1"/>
</dbReference>
<sequence>MLSNKTWKRTSKTIWCVVTIVVTLVVTEVVALSGPNVCMVQQKYNITKRVKYRAPMSIRTYEWCFSMPPRCSKWSTEMRDLTRLETEVRTAEVAVCCPGYKMKDVSCVPICPNGKTGYGCSQDCPPNKWGPNCVNNCSECLNGECSPTTGECDCEDGWQGESCQVSMSTIAVPPALMEKLLTTTKSSVKTFATTVSTPSISTTSVAIISEIPTTPSTPPITTITQPTTKSTLSTKSTKTTATTLPTLLLKTTTVPVDVSLITQLTTSSMTTEVPKKTIANFIYNRTETPIEGTSINFYTEHVSSTMMEIPITAKSPTTPISSPTIPSTTIAPSTTTTSTTTTATSTTNSSTTLSKIPTTLTTQNETTTNYNSTRERESTTKTHSTTIKFKPKEIWIRPTQKEPEHITSVMSEKDKDHTSMDLISVISIAGGVMMAVITVAIVIVMIERCKRPRYDDVRKMNDIRMQGMIDNNDVPPPYVRSIFHTPLPDPPHLDKCHYQPISTLDRNLKQFMRPVVVQTISPVMLENFRGILECHYDHLPRRSHDFGTMQTRRSVTPSMRCDDELLRQRPLSVADYTIEALKCEAKLDVIDNTTSEPLYAEIPCWRPPSEHAIAVVNLNGEAVTEL</sequence>
<dbReference type="Gene3D" id="2.170.300.10">
    <property type="entry name" value="Tie2 ligand-binding domain superfamily"/>
    <property type="match status" value="1"/>
</dbReference>
<dbReference type="Proteomes" id="UP001652626">
    <property type="component" value="Chromosome 7"/>
</dbReference>
<feature type="domain" description="EGF-like" evidence="7">
    <location>
        <begin position="129"/>
        <end position="164"/>
    </location>
</feature>